<accession>A0AAV6XSC4</accession>
<dbReference type="InterPro" id="IPR032710">
    <property type="entry name" value="NTF2-like_dom_sf"/>
</dbReference>
<evidence type="ECO:0000256" key="1">
    <source>
        <dbReference type="ARBA" id="ARBA00022884"/>
    </source>
</evidence>
<name>A0AAV6XSC4_9LAMI</name>
<dbReference type="PANTHER" id="PTHR10693">
    <property type="entry name" value="RAS GTPASE-ACTIVATING PROTEIN-BINDING PROTEIN"/>
    <property type="match status" value="1"/>
</dbReference>
<dbReference type="InterPro" id="IPR018222">
    <property type="entry name" value="Nuclear_transport_factor_2_euk"/>
</dbReference>
<proteinExistence type="predicted"/>
<evidence type="ECO:0000259" key="2">
    <source>
        <dbReference type="PROSITE" id="PS50177"/>
    </source>
</evidence>
<dbReference type="InterPro" id="IPR039539">
    <property type="entry name" value="Ras_GTPase_bind_prot"/>
</dbReference>
<evidence type="ECO:0000313" key="3">
    <source>
        <dbReference type="EMBL" id="KAG8382105.1"/>
    </source>
</evidence>
<dbReference type="SUPFAM" id="SSF54427">
    <property type="entry name" value="NTF2-like"/>
    <property type="match status" value="4"/>
</dbReference>
<comment type="caution">
    <text evidence="3">The sequence shown here is derived from an EMBL/GenBank/DDBJ whole genome shotgun (WGS) entry which is preliminary data.</text>
</comment>
<feature type="domain" description="NTF2" evidence="2">
    <location>
        <begin position="274"/>
        <end position="409"/>
    </location>
</feature>
<gene>
    <name evidence="3" type="ORF">BUALT_Bualt05G0041800</name>
</gene>
<reference evidence="3" key="1">
    <citation type="submission" date="2019-10" db="EMBL/GenBank/DDBJ databases">
        <authorList>
            <person name="Zhang R."/>
            <person name="Pan Y."/>
            <person name="Wang J."/>
            <person name="Ma R."/>
            <person name="Yu S."/>
        </authorList>
    </citation>
    <scope>NUCLEOTIDE SEQUENCE</scope>
    <source>
        <strain evidence="3">LA-IB0</strain>
        <tissue evidence="3">Leaf</tissue>
    </source>
</reference>
<keyword evidence="1" id="KW-0694">RNA-binding</keyword>
<dbReference type="Pfam" id="PF02136">
    <property type="entry name" value="NTF2"/>
    <property type="match status" value="4"/>
</dbReference>
<dbReference type="Gene3D" id="3.10.450.50">
    <property type="match status" value="4"/>
</dbReference>
<dbReference type="Proteomes" id="UP000826271">
    <property type="component" value="Unassembled WGS sequence"/>
</dbReference>
<dbReference type="PROSITE" id="PS50177">
    <property type="entry name" value="NTF2_DOMAIN"/>
    <property type="match status" value="1"/>
</dbReference>
<dbReference type="EMBL" id="WHWC01000005">
    <property type="protein sequence ID" value="KAG8382105.1"/>
    <property type="molecule type" value="Genomic_DNA"/>
</dbReference>
<dbReference type="InterPro" id="IPR002075">
    <property type="entry name" value="NTF2_dom"/>
</dbReference>
<protein>
    <recommendedName>
        <fullName evidence="2">NTF2 domain-containing protein</fullName>
    </recommendedName>
</protein>
<evidence type="ECO:0000313" key="4">
    <source>
        <dbReference type="Proteomes" id="UP000826271"/>
    </source>
</evidence>
<dbReference type="GO" id="GO:1990904">
    <property type="term" value="C:ribonucleoprotein complex"/>
    <property type="evidence" value="ECO:0007669"/>
    <property type="project" value="TreeGrafter"/>
</dbReference>
<sequence>MEAATTTTTAVTALTQQLVSAQVVSNTIVQLYMLHHSLRLVHRIYQDISKLGHPKAEVKSVDAQKSFKGGVHVLVTGYLTDISKLGHPKDNGSMSISTTMQAINEKIVSLNYVHFRSESKSIDAQESFNGGVHNLDISKFGYPKENGSMSISTTIQAIKENIVSLNYVHFRAEIKSVDAQESFNGGVHVLVTGYLTDISKLGYPNDNGLLSINTTMRAINEKIVSLNYVHFRAKIKSVTVQESFNGGVSHLQVATTIATAVAVVTQQPVSAQVVGNKFVQLYCHLLYHSLSIVHRFNLDISKLGHPMDNSSMSISTNMQAINEKIVSLNYVHFRADIKSVDAQESFNGGDISKLGHPKENGSMSISTTMQAIKENIVSLNYVHFRAEIRSVDAQESFNGGVHILVTGYLIDINKIGHPEENGSMSINTTMQAINEKIVSLNHVHFRAEIKSVDAQESFNGGVYFAVTSYLTGKENKLKPHPV</sequence>
<dbReference type="GO" id="GO:0005829">
    <property type="term" value="C:cytosol"/>
    <property type="evidence" value="ECO:0007669"/>
    <property type="project" value="TreeGrafter"/>
</dbReference>
<dbReference type="PANTHER" id="PTHR10693:SF20">
    <property type="entry name" value="AT27578P"/>
    <property type="match status" value="1"/>
</dbReference>
<dbReference type="AlphaFoldDB" id="A0AAV6XSC4"/>
<organism evidence="3 4">
    <name type="scientific">Buddleja alternifolia</name>
    <dbReference type="NCBI Taxonomy" id="168488"/>
    <lineage>
        <taxon>Eukaryota</taxon>
        <taxon>Viridiplantae</taxon>
        <taxon>Streptophyta</taxon>
        <taxon>Embryophyta</taxon>
        <taxon>Tracheophyta</taxon>
        <taxon>Spermatophyta</taxon>
        <taxon>Magnoliopsida</taxon>
        <taxon>eudicotyledons</taxon>
        <taxon>Gunneridae</taxon>
        <taxon>Pentapetalae</taxon>
        <taxon>asterids</taxon>
        <taxon>lamiids</taxon>
        <taxon>Lamiales</taxon>
        <taxon>Scrophulariaceae</taxon>
        <taxon>Buddlejeae</taxon>
        <taxon>Buddleja</taxon>
    </lineage>
</organism>
<keyword evidence="4" id="KW-1185">Reference proteome</keyword>
<dbReference type="GO" id="GO:0003729">
    <property type="term" value="F:mRNA binding"/>
    <property type="evidence" value="ECO:0007669"/>
    <property type="project" value="TreeGrafter"/>
</dbReference>